<reference evidence="3" key="1">
    <citation type="submission" date="2021-02" db="EMBL/GenBank/DDBJ databases">
        <authorList>
            <person name="Nowell W R."/>
        </authorList>
    </citation>
    <scope>NUCLEOTIDE SEQUENCE</scope>
</reference>
<organism evidence="3 5">
    <name type="scientific">Rotaria magnacalcarata</name>
    <dbReference type="NCBI Taxonomy" id="392030"/>
    <lineage>
        <taxon>Eukaryota</taxon>
        <taxon>Metazoa</taxon>
        <taxon>Spiralia</taxon>
        <taxon>Gnathifera</taxon>
        <taxon>Rotifera</taxon>
        <taxon>Eurotatoria</taxon>
        <taxon>Bdelloidea</taxon>
        <taxon>Philodinida</taxon>
        <taxon>Philodinidae</taxon>
        <taxon>Rotaria</taxon>
    </lineage>
</organism>
<evidence type="ECO:0000256" key="1">
    <source>
        <dbReference type="SAM" id="MobiDB-lite"/>
    </source>
</evidence>
<comment type="caution">
    <text evidence="3">The sequence shown here is derived from an EMBL/GenBank/DDBJ whole genome shotgun (WGS) entry which is preliminary data.</text>
</comment>
<dbReference type="EMBL" id="CAJOBH010264036">
    <property type="protein sequence ID" value="CAF5159064.1"/>
    <property type="molecule type" value="Genomic_DNA"/>
</dbReference>
<feature type="region of interest" description="Disordered" evidence="1">
    <location>
        <begin position="14"/>
        <end position="64"/>
    </location>
</feature>
<dbReference type="Proteomes" id="UP000681720">
    <property type="component" value="Unassembled WGS sequence"/>
</dbReference>
<gene>
    <name evidence="3" type="ORF">BYL167_LOCUS74081</name>
    <name evidence="2" type="ORF">GIL414_LOCUS41434</name>
    <name evidence="4" type="ORF">SMN809_LOCUS64585</name>
</gene>
<evidence type="ECO:0000313" key="3">
    <source>
        <dbReference type="EMBL" id="CAF5159064.1"/>
    </source>
</evidence>
<proteinExistence type="predicted"/>
<accession>A0A8S3GAR1</accession>
<feature type="compositionally biased region" description="Low complexity" evidence="1">
    <location>
        <begin position="47"/>
        <end position="64"/>
    </location>
</feature>
<feature type="non-terminal residue" evidence="3">
    <location>
        <position position="64"/>
    </location>
</feature>
<protein>
    <submittedName>
        <fullName evidence="3">Uncharacterized protein</fullName>
    </submittedName>
</protein>
<sequence>MPLAALTPVLNDLLHKEGGNSSPFPQRQSQQQLINSNESPNDGNYLSRPSLGSNQNSSSSAIND</sequence>
<feature type="compositionally biased region" description="Low complexity" evidence="1">
    <location>
        <begin position="21"/>
        <end position="32"/>
    </location>
</feature>
<dbReference type="Proteomes" id="UP000676336">
    <property type="component" value="Unassembled WGS sequence"/>
</dbReference>
<name>A0A8S3GAR1_9BILA</name>
<feature type="compositionally biased region" description="Polar residues" evidence="1">
    <location>
        <begin position="33"/>
        <end position="44"/>
    </location>
</feature>
<evidence type="ECO:0000313" key="4">
    <source>
        <dbReference type="EMBL" id="CAF5161322.1"/>
    </source>
</evidence>
<dbReference type="AlphaFoldDB" id="A0A8S3GAR1"/>
<evidence type="ECO:0000313" key="2">
    <source>
        <dbReference type="EMBL" id="CAF4659841.1"/>
    </source>
</evidence>
<dbReference type="EMBL" id="CAJOBI010294086">
    <property type="protein sequence ID" value="CAF5161322.1"/>
    <property type="molecule type" value="Genomic_DNA"/>
</dbReference>
<dbReference type="EMBL" id="CAJOBJ010117437">
    <property type="protein sequence ID" value="CAF4659841.1"/>
    <property type="molecule type" value="Genomic_DNA"/>
</dbReference>
<dbReference type="Proteomes" id="UP000681967">
    <property type="component" value="Unassembled WGS sequence"/>
</dbReference>
<evidence type="ECO:0000313" key="5">
    <source>
        <dbReference type="Proteomes" id="UP000681967"/>
    </source>
</evidence>